<protein>
    <recommendedName>
        <fullName evidence="4">Lipoprotein</fullName>
    </recommendedName>
</protein>
<keyword evidence="3" id="KW-1185">Reference proteome</keyword>
<accession>A0ABR8Y703</accession>
<proteinExistence type="predicted"/>
<feature type="coiled-coil region" evidence="1">
    <location>
        <begin position="249"/>
        <end position="276"/>
    </location>
</feature>
<reference evidence="2 3" key="1">
    <citation type="submission" date="2020-08" db="EMBL/GenBank/DDBJ databases">
        <title>A Genomic Blueprint of the Chicken Gut Microbiome.</title>
        <authorList>
            <person name="Gilroy R."/>
            <person name="Ravi A."/>
            <person name="Getino M."/>
            <person name="Pursley I."/>
            <person name="Horton D.L."/>
            <person name="Alikhan N.-F."/>
            <person name="Baker D."/>
            <person name="Gharbi K."/>
            <person name="Hall N."/>
            <person name="Watson M."/>
            <person name="Adriaenssens E.M."/>
            <person name="Foster-Nyarko E."/>
            <person name="Jarju S."/>
            <person name="Secka A."/>
            <person name="Antonio M."/>
            <person name="Oren A."/>
            <person name="Chaudhuri R."/>
            <person name="La Ragione R.M."/>
            <person name="Hildebrand F."/>
            <person name="Pallen M.J."/>
        </authorList>
    </citation>
    <scope>NUCLEOTIDE SEQUENCE [LARGE SCALE GENOMIC DNA]</scope>
    <source>
        <strain evidence="2 3">Sa1CVN1</strain>
    </source>
</reference>
<dbReference type="RefSeq" id="WP_087248555.1">
    <property type="nucleotide sequence ID" value="NZ_JACSPP010000012.1"/>
</dbReference>
<sequence>MKKMMVAAVCLVMFLAGCNNDSKRAGELFQRAELSFASGNYNLAKLQIDSIRTLYPKAVDVRKAGVRLMQQVDLHEQRKTLAYLDSMMQVKQAALDSIKDRFVLEKDTAYQETGNYFYPTQVVEKNIGRSFLRAQVNELGEMLLTSIYCAGGSIHHTAVKVSTDGDLFAQTAPSPDSYETTDLGRPIEKADYRVGKDDGGVAAFIVANQDKRRFRLEFIGDRNYTTTMRTDDVKAIAAVSDLARILSAMEQIRKEQNEANLKLKFVTRKMEEAEKAGKE</sequence>
<keyword evidence="1" id="KW-0175">Coiled coil</keyword>
<organism evidence="2 3">
    <name type="scientific">Phocaeicola intestinalis</name>
    <dbReference type="NCBI Taxonomy" id="2762212"/>
    <lineage>
        <taxon>Bacteria</taxon>
        <taxon>Pseudomonadati</taxon>
        <taxon>Bacteroidota</taxon>
        <taxon>Bacteroidia</taxon>
        <taxon>Bacteroidales</taxon>
        <taxon>Bacteroidaceae</taxon>
        <taxon>Phocaeicola</taxon>
    </lineage>
</organism>
<gene>
    <name evidence="2" type="ORF">H9625_05905</name>
</gene>
<comment type="caution">
    <text evidence="2">The sequence shown here is derived from an EMBL/GenBank/DDBJ whole genome shotgun (WGS) entry which is preliminary data.</text>
</comment>
<evidence type="ECO:0000313" key="3">
    <source>
        <dbReference type="Proteomes" id="UP000620874"/>
    </source>
</evidence>
<evidence type="ECO:0000313" key="2">
    <source>
        <dbReference type="EMBL" id="MBD8039985.1"/>
    </source>
</evidence>
<dbReference type="EMBL" id="JACSPP010000012">
    <property type="protein sequence ID" value="MBD8039985.1"/>
    <property type="molecule type" value="Genomic_DNA"/>
</dbReference>
<evidence type="ECO:0008006" key="4">
    <source>
        <dbReference type="Google" id="ProtNLM"/>
    </source>
</evidence>
<evidence type="ECO:0000256" key="1">
    <source>
        <dbReference type="SAM" id="Coils"/>
    </source>
</evidence>
<dbReference type="PROSITE" id="PS51257">
    <property type="entry name" value="PROKAR_LIPOPROTEIN"/>
    <property type="match status" value="1"/>
</dbReference>
<dbReference type="Proteomes" id="UP000620874">
    <property type="component" value="Unassembled WGS sequence"/>
</dbReference>
<name>A0ABR8Y703_9BACT</name>